<dbReference type="PANTHER" id="PTHR35802">
    <property type="entry name" value="PROTEASE SYNTHASE AND SPORULATION PROTEIN PAI 2"/>
    <property type="match status" value="1"/>
</dbReference>
<name>A0ABU3P981_9BURK</name>
<protein>
    <submittedName>
        <fullName evidence="1">FMN-binding negative transcriptional regulator</fullName>
    </submittedName>
</protein>
<sequence length="205" mass="23211">MYTPRHFRVDDFALARQLIQERPLALLLGPDAEGQIQLSHLPLTLIEAADGALALEGHMARGNPQWRWLSAQPAVQAVFTGPDGYVSPRHYDSELNVPTWNFLAVQVRGRIELLEDEAATEAVLKRLIADHEPGYAAHWDRLPQDFQQQLLRAIVGFRIRVEHWECKAKLSQNRAAGERASLLAELDQQTGRGQELALWMRRLGL</sequence>
<comment type="caution">
    <text evidence="1">The sequence shown here is derived from an EMBL/GenBank/DDBJ whole genome shotgun (WGS) entry which is preliminary data.</text>
</comment>
<dbReference type="InterPro" id="IPR012349">
    <property type="entry name" value="Split_barrel_FMN-bd"/>
</dbReference>
<dbReference type="Pfam" id="PF04299">
    <property type="entry name" value="FMN_bind_2"/>
    <property type="match status" value="1"/>
</dbReference>
<dbReference type="PANTHER" id="PTHR35802:SF1">
    <property type="entry name" value="PROTEASE SYNTHASE AND SPORULATION PROTEIN PAI 2"/>
    <property type="match status" value="1"/>
</dbReference>
<dbReference type="InterPro" id="IPR007396">
    <property type="entry name" value="TR_PAI2-type"/>
</dbReference>
<dbReference type="SUPFAM" id="SSF50475">
    <property type="entry name" value="FMN-binding split barrel"/>
    <property type="match status" value="1"/>
</dbReference>
<dbReference type="Gene3D" id="2.30.110.10">
    <property type="entry name" value="Electron Transport, Fmn-binding Protein, Chain A"/>
    <property type="match status" value="1"/>
</dbReference>
<dbReference type="Proteomes" id="UP001246372">
    <property type="component" value="Unassembled WGS sequence"/>
</dbReference>
<reference evidence="1" key="1">
    <citation type="submission" date="2023-09" db="EMBL/GenBank/DDBJ databases">
        <title>Paucibacter sp. APW11 Genome sequencing and assembly.</title>
        <authorList>
            <person name="Kim I."/>
        </authorList>
    </citation>
    <scope>NUCLEOTIDE SEQUENCE</scope>
    <source>
        <strain evidence="1">APW11</strain>
    </source>
</reference>
<keyword evidence="2" id="KW-1185">Reference proteome</keyword>
<organism evidence="1 2">
    <name type="scientific">Roseateles aquae</name>
    <dbReference type="NCBI Taxonomy" id="3077235"/>
    <lineage>
        <taxon>Bacteria</taxon>
        <taxon>Pseudomonadati</taxon>
        <taxon>Pseudomonadota</taxon>
        <taxon>Betaproteobacteria</taxon>
        <taxon>Burkholderiales</taxon>
        <taxon>Sphaerotilaceae</taxon>
        <taxon>Roseateles</taxon>
    </lineage>
</organism>
<dbReference type="RefSeq" id="WP_315649618.1">
    <property type="nucleotide sequence ID" value="NZ_JAVXZY010000002.1"/>
</dbReference>
<gene>
    <name evidence="1" type="ORF">RQP53_07600</name>
</gene>
<evidence type="ECO:0000313" key="1">
    <source>
        <dbReference type="EMBL" id="MDT8999129.1"/>
    </source>
</evidence>
<dbReference type="EMBL" id="JAVXZY010000002">
    <property type="protein sequence ID" value="MDT8999129.1"/>
    <property type="molecule type" value="Genomic_DNA"/>
</dbReference>
<dbReference type="PIRSF" id="PIRSF010372">
    <property type="entry name" value="PaiB"/>
    <property type="match status" value="1"/>
</dbReference>
<accession>A0ABU3P981</accession>
<proteinExistence type="predicted"/>
<evidence type="ECO:0000313" key="2">
    <source>
        <dbReference type="Proteomes" id="UP001246372"/>
    </source>
</evidence>